<comment type="caution">
    <text evidence="11">The sequence shown here is derived from an EMBL/GenBank/DDBJ whole genome shotgun (WGS) entry which is preliminary data.</text>
</comment>
<dbReference type="OrthoDB" id="9778496at2"/>
<dbReference type="Pfam" id="PF16448">
    <property type="entry name" value="LapD_MoxY_N"/>
    <property type="match status" value="1"/>
</dbReference>
<dbReference type="Pfam" id="PF00672">
    <property type="entry name" value="HAMP"/>
    <property type="match status" value="1"/>
</dbReference>
<evidence type="ECO:0000313" key="12">
    <source>
        <dbReference type="Proteomes" id="UP000466730"/>
    </source>
</evidence>
<keyword evidence="5" id="KW-0808">Transferase</keyword>
<dbReference type="Gene3D" id="3.30.565.10">
    <property type="entry name" value="Histidine kinase-like ATPase, C-terminal domain"/>
    <property type="match status" value="1"/>
</dbReference>
<dbReference type="InterPro" id="IPR036890">
    <property type="entry name" value="HATPase_C_sf"/>
</dbReference>
<evidence type="ECO:0000256" key="5">
    <source>
        <dbReference type="ARBA" id="ARBA00022679"/>
    </source>
</evidence>
<evidence type="ECO:0000259" key="10">
    <source>
        <dbReference type="PROSITE" id="PS50885"/>
    </source>
</evidence>
<keyword evidence="8" id="KW-0812">Transmembrane</keyword>
<keyword evidence="6" id="KW-0418">Kinase</keyword>
<comment type="subcellular location">
    <subcellularLocation>
        <location evidence="2">Membrane</location>
    </subcellularLocation>
</comment>
<keyword evidence="8" id="KW-1133">Transmembrane helix</keyword>
<proteinExistence type="predicted"/>
<dbReference type="Pfam" id="PF07730">
    <property type="entry name" value="HisKA_3"/>
    <property type="match status" value="1"/>
</dbReference>
<feature type="transmembrane region" description="Helical" evidence="8">
    <location>
        <begin position="12"/>
        <end position="31"/>
    </location>
</feature>
<sequence>MFDRLHLRWQVILCVAGLQAVALALAGWVMLENARNAIRVEMTSAESAARAQVIAAVGTAMRELPPERVPAVLSEQLVEPRHVRLALFDARTGPLPVLSGSREAEIAAAPAWFAALVTPPQRETRLSIVKNGRDYGFVSLTTAPQDEIAEIWADAVALFATLGAALLATALVVAAVIGRGLRPLGTINRGLAALQAGDLTTRIAGVRGADFAPIVGGFNALSQGLETSEAARAALARKIVELGDAERRAIAMELHDEFGPCLFGLKVKAGAILRAAERSGDATLRRDAGTVGSIVDQIQAANTRLLTTLRPMTIGQLPLVEALEDMIAGFRSTHSGVQWEVSLPRSVPGTEEIVDLTVYRVVQEGVTNALRHGNPGRVRIAMAVMPDEIALGIEDNGAGLGAGLIEGRGLTAMRDRVYALGGALVLGPRPGGGTRLSARLPLTGARTRRPEMEALS</sequence>
<keyword evidence="4" id="KW-0597">Phosphoprotein</keyword>
<comment type="catalytic activity">
    <reaction evidence="1">
        <text>ATP + protein L-histidine = ADP + protein N-phospho-L-histidine.</text>
        <dbReference type="EC" id="2.7.13.3"/>
    </reaction>
</comment>
<keyword evidence="8" id="KW-0472">Membrane</keyword>
<dbReference type="InterPro" id="IPR005467">
    <property type="entry name" value="His_kinase_dom"/>
</dbReference>
<evidence type="ECO:0000256" key="2">
    <source>
        <dbReference type="ARBA" id="ARBA00004370"/>
    </source>
</evidence>
<dbReference type="AlphaFoldDB" id="A0A844B6J7"/>
<evidence type="ECO:0000256" key="8">
    <source>
        <dbReference type="SAM" id="Phobius"/>
    </source>
</evidence>
<dbReference type="GO" id="GO:0016020">
    <property type="term" value="C:membrane"/>
    <property type="evidence" value="ECO:0007669"/>
    <property type="project" value="UniProtKB-SubCell"/>
</dbReference>
<reference evidence="11 12" key="1">
    <citation type="submission" date="2019-11" db="EMBL/GenBank/DDBJ databases">
        <title>Draft Whole-Genome sequence of the marine photosynthetic bacterium Rhodovulum strictum DSM 11289.</title>
        <authorList>
            <person name="Kyndt J.A."/>
            <person name="Meyer T.E."/>
        </authorList>
    </citation>
    <scope>NUCLEOTIDE SEQUENCE [LARGE SCALE GENOMIC DNA]</scope>
    <source>
        <strain evidence="11 12">DSM 11289</strain>
    </source>
</reference>
<feature type="domain" description="HAMP" evidence="10">
    <location>
        <begin position="178"/>
        <end position="230"/>
    </location>
</feature>
<evidence type="ECO:0000256" key="1">
    <source>
        <dbReference type="ARBA" id="ARBA00000085"/>
    </source>
</evidence>
<feature type="domain" description="Histidine kinase" evidence="9">
    <location>
        <begin position="358"/>
        <end position="444"/>
    </location>
</feature>
<dbReference type="EMBL" id="WJPO01000022">
    <property type="protein sequence ID" value="MRH22006.1"/>
    <property type="molecule type" value="Genomic_DNA"/>
</dbReference>
<name>A0A844B6J7_9RHOB</name>
<evidence type="ECO:0000259" key="9">
    <source>
        <dbReference type="PROSITE" id="PS50109"/>
    </source>
</evidence>
<dbReference type="SMART" id="SM00304">
    <property type="entry name" value="HAMP"/>
    <property type="match status" value="1"/>
</dbReference>
<keyword evidence="12" id="KW-1185">Reference proteome</keyword>
<dbReference type="Gene3D" id="1.20.5.1930">
    <property type="match status" value="1"/>
</dbReference>
<dbReference type="InterPro" id="IPR011712">
    <property type="entry name" value="Sig_transdc_His_kin_sub3_dim/P"/>
</dbReference>
<dbReference type="InterPro" id="IPR003594">
    <property type="entry name" value="HATPase_dom"/>
</dbReference>
<evidence type="ECO:0000256" key="6">
    <source>
        <dbReference type="ARBA" id="ARBA00022777"/>
    </source>
</evidence>
<evidence type="ECO:0000256" key="7">
    <source>
        <dbReference type="ARBA" id="ARBA00023012"/>
    </source>
</evidence>
<accession>A0A844B6J7</accession>
<dbReference type="PANTHER" id="PTHR24421">
    <property type="entry name" value="NITRATE/NITRITE SENSOR PROTEIN NARX-RELATED"/>
    <property type="match status" value="1"/>
</dbReference>
<organism evidence="11 12">
    <name type="scientific">Rhodovulum strictum</name>
    <dbReference type="NCBI Taxonomy" id="58314"/>
    <lineage>
        <taxon>Bacteria</taxon>
        <taxon>Pseudomonadati</taxon>
        <taxon>Pseudomonadota</taxon>
        <taxon>Alphaproteobacteria</taxon>
        <taxon>Rhodobacterales</taxon>
        <taxon>Paracoccaceae</taxon>
        <taxon>Rhodovulum</taxon>
    </lineage>
</organism>
<evidence type="ECO:0000256" key="3">
    <source>
        <dbReference type="ARBA" id="ARBA00012438"/>
    </source>
</evidence>
<dbReference type="GO" id="GO:0000155">
    <property type="term" value="F:phosphorelay sensor kinase activity"/>
    <property type="evidence" value="ECO:0007669"/>
    <property type="project" value="InterPro"/>
</dbReference>
<keyword evidence="7" id="KW-0902">Two-component regulatory system</keyword>
<dbReference type="Proteomes" id="UP000466730">
    <property type="component" value="Unassembled WGS sequence"/>
</dbReference>
<gene>
    <name evidence="11" type="ORF">GH815_13480</name>
</gene>
<evidence type="ECO:0000313" key="11">
    <source>
        <dbReference type="EMBL" id="MRH22006.1"/>
    </source>
</evidence>
<dbReference type="CDD" id="cd16917">
    <property type="entry name" value="HATPase_UhpB-NarQ-NarX-like"/>
    <property type="match status" value="1"/>
</dbReference>
<dbReference type="PROSITE" id="PS50109">
    <property type="entry name" value="HIS_KIN"/>
    <property type="match status" value="1"/>
</dbReference>
<dbReference type="InterPro" id="IPR003660">
    <property type="entry name" value="HAMP_dom"/>
</dbReference>
<dbReference type="GO" id="GO:0046983">
    <property type="term" value="F:protein dimerization activity"/>
    <property type="evidence" value="ECO:0007669"/>
    <property type="project" value="InterPro"/>
</dbReference>
<dbReference type="InterPro" id="IPR050482">
    <property type="entry name" value="Sensor_HK_TwoCompSys"/>
</dbReference>
<protein>
    <recommendedName>
        <fullName evidence="3">histidine kinase</fullName>
        <ecNumber evidence="3">2.7.13.3</ecNumber>
    </recommendedName>
</protein>
<evidence type="ECO:0000256" key="4">
    <source>
        <dbReference type="ARBA" id="ARBA00022553"/>
    </source>
</evidence>
<dbReference type="Pfam" id="PF02518">
    <property type="entry name" value="HATPase_c"/>
    <property type="match status" value="1"/>
</dbReference>
<dbReference type="SUPFAM" id="SSF55874">
    <property type="entry name" value="ATPase domain of HSP90 chaperone/DNA topoisomerase II/histidine kinase"/>
    <property type="match status" value="1"/>
</dbReference>
<dbReference type="InterPro" id="IPR032244">
    <property type="entry name" value="LapD_MoxY_N"/>
</dbReference>
<dbReference type="EC" id="2.7.13.3" evidence="3"/>
<dbReference type="PANTHER" id="PTHR24421:SF58">
    <property type="entry name" value="SIGNAL TRANSDUCTION HISTIDINE-PROTEIN KINASE_PHOSPHATASE UHPB"/>
    <property type="match status" value="1"/>
</dbReference>
<dbReference type="PROSITE" id="PS50885">
    <property type="entry name" value="HAMP"/>
    <property type="match status" value="1"/>
</dbReference>
<dbReference type="RefSeq" id="WP_153749290.1">
    <property type="nucleotide sequence ID" value="NZ_BAAADI010000004.1"/>
</dbReference>
<feature type="transmembrane region" description="Helical" evidence="8">
    <location>
        <begin position="155"/>
        <end position="177"/>
    </location>
</feature>